<dbReference type="Proteomes" id="UP000315471">
    <property type="component" value="Unassembled WGS sequence"/>
</dbReference>
<protein>
    <recommendedName>
        <fullName evidence="3">Methane oxygenase PmoA</fullName>
    </recommendedName>
</protein>
<sequence>MSTIQKSFLLSRFSLTILTIATAVHGVQPKLGIASGPMSVSSVGLDESSSNEQGPEQGPKQATCRWEVFINDDLFAVYLADSGGKPIIYPIIGPDEQSMTRHFPMQDDMDGESDDHDHQRSFWFTHGEVNGVDFWMDDNHCGHIVQTSGTASIQDDGDTAVIKTGNDWVDPSGKRLLSDEREFRFFTNNGKRIIECNLVLMATDGDVHFGDTKEGSFGIRVPSTMKVDAGLGGKITNAEGLHDAEAWGKRSNWVDYNGPVDGKLSGITIHYHPSSFAAPCYWHVRNYGLFAANPFGRYHFTGGKKTEGFTVKSGDSIMIRCQTVFYTGAFDREQTISEFEAYSRSN</sequence>
<proteinExistence type="predicted"/>
<gene>
    <name evidence="1" type="ORF">Q31b_31020</name>
</gene>
<organism evidence="1 2">
    <name type="scientific">Novipirellula aureliae</name>
    <dbReference type="NCBI Taxonomy" id="2527966"/>
    <lineage>
        <taxon>Bacteria</taxon>
        <taxon>Pseudomonadati</taxon>
        <taxon>Planctomycetota</taxon>
        <taxon>Planctomycetia</taxon>
        <taxon>Pirellulales</taxon>
        <taxon>Pirellulaceae</taxon>
        <taxon>Novipirellula</taxon>
    </lineage>
</organism>
<dbReference type="InterPro" id="IPR029475">
    <property type="entry name" value="DUF6807"/>
</dbReference>
<keyword evidence="2" id="KW-1185">Reference proteome</keyword>
<dbReference type="Pfam" id="PF14100">
    <property type="entry name" value="DUF6807"/>
    <property type="match status" value="1"/>
</dbReference>
<evidence type="ECO:0008006" key="3">
    <source>
        <dbReference type="Google" id="ProtNLM"/>
    </source>
</evidence>
<evidence type="ECO:0000313" key="2">
    <source>
        <dbReference type="Proteomes" id="UP000315471"/>
    </source>
</evidence>
<dbReference type="RefSeq" id="WP_146600419.1">
    <property type="nucleotide sequence ID" value="NZ_SJPY01000004.1"/>
</dbReference>
<dbReference type="AlphaFoldDB" id="A0A5C6DYE5"/>
<evidence type="ECO:0000313" key="1">
    <source>
        <dbReference type="EMBL" id="TWU41648.1"/>
    </source>
</evidence>
<reference evidence="1 2" key="1">
    <citation type="submission" date="2019-02" db="EMBL/GenBank/DDBJ databases">
        <title>Deep-cultivation of Planctomycetes and their phenomic and genomic characterization uncovers novel biology.</title>
        <authorList>
            <person name="Wiegand S."/>
            <person name="Jogler M."/>
            <person name="Boedeker C."/>
            <person name="Pinto D."/>
            <person name="Vollmers J."/>
            <person name="Rivas-Marin E."/>
            <person name="Kohn T."/>
            <person name="Peeters S.H."/>
            <person name="Heuer A."/>
            <person name="Rast P."/>
            <person name="Oberbeckmann S."/>
            <person name="Bunk B."/>
            <person name="Jeske O."/>
            <person name="Meyerdierks A."/>
            <person name="Storesund J.E."/>
            <person name="Kallscheuer N."/>
            <person name="Luecker S."/>
            <person name="Lage O.M."/>
            <person name="Pohl T."/>
            <person name="Merkel B.J."/>
            <person name="Hornburger P."/>
            <person name="Mueller R.-W."/>
            <person name="Bruemmer F."/>
            <person name="Labrenz M."/>
            <person name="Spormann A.M."/>
            <person name="Op Den Camp H."/>
            <person name="Overmann J."/>
            <person name="Amann R."/>
            <person name="Jetten M.S.M."/>
            <person name="Mascher T."/>
            <person name="Medema M.H."/>
            <person name="Devos D.P."/>
            <person name="Kaster A.-K."/>
            <person name="Ovreas L."/>
            <person name="Rohde M."/>
            <person name="Galperin M.Y."/>
            <person name="Jogler C."/>
        </authorList>
    </citation>
    <scope>NUCLEOTIDE SEQUENCE [LARGE SCALE GENOMIC DNA]</scope>
    <source>
        <strain evidence="1 2">Q31b</strain>
    </source>
</reference>
<accession>A0A5C6DYE5</accession>
<comment type="caution">
    <text evidence="1">The sequence shown here is derived from an EMBL/GenBank/DDBJ whole genome shotgun (WGS) entry which is preliminary data.</text>
</comment>
<dbReference type="EMBL" id="SJPY01000004">
    <property type="protein sequence ID" value="TWU41648.1"/>
    <property type="molecule type" value="Genomic_DNA"/>
</dbReference>
<name>A0A5C6DYE5_9BACT</name>
<dbReference type="OrthoDB" id="242279at2"/>